<keyword evidence="3" id="KW-0342">GTP-binding</keyword>
<dbReference type="InterPro" id="IPR006703">
    <property type="entry name" value="G_AIG1"/>
</dbReference>
<evidence type="ECO:0000313" key="7">
    <source>
        <dbReference type="Proteomes" id="UP000694427"/>
    </source>
</evidence>
<keyword evidence="2" id="KW-0547">Nucleotide-binding</keyword>
<dbReference type="PANTHER" id="PTHR10903:SF188">
    <property type="entry name" value="GTPASE IMAP FAMILY MEMBER 2-LIKE-RELATED"/>
    <property type="match status" value="1"/>
</dbReference>
<comment type="similarity">
    <text evidence="1">Belongs to the TRAFAC class TrmE-Era-EngA-EngB-Septin-like GTPase superfamily. AIG1/Toc34/Toc159-like paraseptin GTPase family. IAN subfamily.</text>
</comment>
<dbReference type="Ensembl" id="ENSCCRT00010112879.1">
    <property type="protein sequence ID" value="ENSCCRP00010101619.1"/>
    <property type="gene ID" value="ENSCCRG00010044720.1"/>
</dbReference>
<feature type="domain" description="AIG1-type G" evidence="5">
    <location>
        <begin position="40"/>
        <end position="182"/>
    </location>
</feature>
<proteinExistence type="inferred from homology"/>
<dbReference type="InterPro" id="IPR027417">
    <property type="entry name" value="P-loop_NTPase"/>
</dbReference>
<reference evidence="6" key="2">
    <citation type="submission" date="2025-09" db="UniProtKB">
        <authorList>
            <consortium name="Ensembl"/>
        </authorList>
    </citation>
    <scope>IDENTIFICATION</scope>
</reference>
<dbReference type="Gene3D" id="3.40.50.300">
    <property type="entry name" value="P-loop containing nucleotide triphosphate hydrolases"/>
    <property type="match status" value="1"/>
</dbReference>
<evidence type="ECO:0000256" key="1">
    <source>
        <dbReference type="ARBA" id="ARBA00008535"/>
    </source>
</evidence>
<evidence type="ECO:0000313" key="6">
    <source>
        <dbReference type="Ensembl" id="ENSCCRP00010101619.1"/>
    </source>
</evidence>
<dbReference type="Proteomes" id="UP000694427">
    <property type="component" value="Unplaced"/>
</dbReference>
<name>A0A8C1RBF3_CYPCA</name>
<keyword evidence="7" id="KW-1185">Reference proteome</keyword>
<sequence>MNTSENKEGENHKDDVTQHKPNLDLKDLTEDNQKLYADSNLCDSDSSDSSMDHHIDLLMNENEIHIFIFVVRLGQLTDADKMGLEWLQRVFGDKVLQFVMILFTYERYEEHDTIKDDLKNNPDLEQLIKKCGGRYQTCNKMMNNQSDMRDLMKKIEHLFNENQQQCYTGEMFNTESIQTKDLKNSICESGKNTDLVSRWLFFSVLLPHNIFFSVFNNHAIIESKIPVHMGLVLTHQLNKCYISSD</sequence>
<dbReference type="InterPro" id="IPR045058">
    <property type="entry name" value="GIMA/IAN/Toc"/>
</dbReference>
<accession>A0A8C1RBF3</accession>
<evidence type="ECO:0000256" key="4">
    <source>
        <dbReference type="SAM" id="MobiDB-lite"/>
    </source>
</evidence>
<evidence type="ECO:0000259" key="5">
    <source>
        <dbReference type="Pfam" id="PF04548"/>
    </source>
</evidence>
<dbReference type="PANTHER" id="PTHR10903">
    <property type="entry name" value="GTPASE, IMAP FAMILY MEMBER-RELATED"/>
    <property type="match status" value="1"/>
</dbReference>
<evidence type="ECO:0000256" key="2">
    <source>
        <dbReference type="ARBA" id="ARBA00022741"/>
    </source>
</evidence>
<reference evidence="6" key="1">
    <citation type="submission" date="2025-08" db="UniProtKB">
        <authorList>
            <consortium name="Ensembl"/>
        </authorList>
    </citation>
    <scope>IDENTIFICATION</scope>
</reference>
<feature type="region of interest" description="Disordered" evidence="4">
    <location>
        <begin position="1"/>
        <end position="24"/>
    </location>
</feature>
<evidence type="ECO:0000256" key="3">
    <source>
        <dbReference type="ARBA" id="ARBA00023134"/>
    </source>
</evidence>
<dbReference type="Pfam" id="PF04548">
    <property type="entry name" value="AIG1"/>
    <property type="match status" value="1"/>
</dbReference>
<protein>
    <recommendedName>
        <fullName evidence="5">AIG1-type G domain-containing protein</fullName>
    </recommendedName>
</protein>
<dbReference type="AlphaFoldDB" id="A0A8C1RBF3"/>
<dbReference type="GO" id="GO:0005525">
    <property type="term" value="F:GTP binding"/>
    <property type="evidence" value="ECO:0007669"/>
    <property type="project" value="UniProtKB-KW"/>
</dbReference>
<organism evidence="6 7">
    <name type="scientific">Cyprinus carpio</name>
    <name type="common">Common carp</name>
    <dbReference type="NCBI Taxonomy" id="7962"/>
    <lineage>
        <taxon>Eukaryota</taxon>
        <taxon>Metazoa</taxon>
        <taxon>Chordata</taxon>
        <taxon>Craniata</taxon>
        <taxon>Vertebrata</taxon>
        <taxon>Euteleostomi</taxon>
        <taxon>Actinopterygii</taxon>
        <taxon>Neopterygii</taxon>
        <taxon>Teleostei</taxon>
        <taxon>Ostariophysi</taxon>
        <taxon>Cypriniformes</taxon>
        <taxon>Cyprinidae</taxon>
        <taxon>Cyprininae</taxon>
        <taxon>Cyprinus</taxon>
    </lineage>
</organism>